<dbReference type="EMBL" id="MU393533">
    <property type="protein sequence ID" value="KAI4862144.1"/>
    <property type="molecule type" value="Genomic_DNA"/>
</dbReference>
<reference evidence="1 2" key="1">
    <citation type="journal article" date="2022" name="New Phytol.">
        <title>Ecological generalism drives hyperdiversity of secondary metabolite gene clusters in xylarialean endophytes.</title>
        <authorList>
            <person name="Franco M.E.E."/>
            <person name="Wisecaver J.H."/>
            <person name="Arnold A.E."/>
            <person name="Ju Y.M."/>
            <person name="Slot J.C."/>
            <person name="Ahrendt S."/>
            <person name="Moore L.P."/>
            <person name="Eastman K.E."/>
            <person name="Scott K."/>
            <person name="Konkel Z."/>
            <person name="Mondo S.J."/>
            <person name="Kuo A."/>
            <person name="Hayes R.D."/>
            <person name="Haridas S."/>
            <person name="Andreopoulos B."/>
            <person name="Riley R."/>
            <person name="LaButti K."/>
            <person name="Pangilinan J."/>
            <person name="Lipzen A."/>
            <person name="Amirebrahimi M."/>
            <person name="Yan J."/>
            <person name="Adam C."/>
            <person name="Keymanesh K."/>
            <person name="Ng V."/>
            <person name="Louie K."/>
            <person name="Northen T."/>
            <person name="Drula E."/>
            <person name="Henrissat B."/>
            <person name="Hsieh H.M."/>
            <person name="Youens-Clark K."/>
            <person name="Lutzoni F."/>
            <person name="Miadlikowska J."/>
            <person name="Eastwood D.C."/>
            <person name="Hamelin R.C."/>
            <person name="Grigoriev I.V."/>
            <person name="U'Ren J.M."/>
        </authorList>
    </citation>
    <scope>NUCLEOTIDE SEQUENCE [LARGE SCALE GENOMIC DNA]</scope>
    <source>
        <strain evidence="1 2">CBS 119005</strain>
    </source>
</reference>
<organism evidence="1 2">
    <name type="scientific">Hypoxylon rubiginosum</name>
    <dbReference type="NCBI Taxonomy" id="110542"/>
    <lineage>
        <taxon>Eukaryota</taxon>
        <taxon>Fungi</taxon>
        <taxon>Dikarya</taxon>
        <taxon>Ascomycota</taxon>
        <taxon>Pezizomycotina</taxon>
        <taxon>Sordariomycetes</taxon>
        <taxon>Xylariomycetidae</taxon>
        <taxon>Xylariales</taxon>
        <taxon>Hypoxylaceae</taxon>
        <taxon>Hypoxylon</taxon>
    </lineage>
</organism>
<protein>
    <submittedName>
        <fullName evidence="1">Uncharacterized protein</fullName>
    </submittedName>
</protein>
<comment type="caution">
    <text evidence="1">The sequence shown here is derived from an EMBL/GenBank/DDBJ whole genome shotgun (WGS) entry which is preliminary data.</text>
</comment>
<name>A0ACB9YS35_9PEZI</name>
<dbReference type="Proteomes" id="UP001497700">
    <property type="component" value="Unassembled WGS sequence"/>
</dbReference>
<keyword evidence="2" id="KW-1185">Reference proteome</keyword>
<evidence type="ECO:0000313" key="1">
    <source>
        <dbReference type="EMBL" id="KAI4862144.1"/>
    </source>
</evidence>
<gene>
    <name evidence="1" type="ORF">F4820DRAFT_464035</name>
</gene>
<accession>A0ACB9YS35</accession>
<evidence type="ECO:0000313" key="2">
    <source>
        <dbReference type="Proteomes" id="UP001497700"/>
    </source>
</evidence>
<sequence length="257" mass="29150">MARRRRNGKKSSRYKAKKYRLRELVPRIGFDFADKRCRAMLSSVDSVTIKEHIRAFAGDLNKIIVDEALTTIFEQANASMEEDPDKISEMMPGEYWGIIKQTVPWAGDELPSHTIFSLVVTLIVSHEKYNTASPYERFKHQYGKLASAVHKFSETLKQHYEDNLLIMSIYFDSSMSLPSDDEDDDGDEDEDTEADEEAEEEIDAEGKAETKEPAGNEVEDGDVEMTDYHGEADEVKEAPTQESAETTKVLPLRPLTS</sequence>
<proteinExistence type="predicted"/>